<dbReference type="GO" id="GO:0008331">
    <property type="term" value="F:high voltage-gated calcium channel activity"/>
    <property type="evidence" value="ECO:0007669"/>
    <property type="project" value="TreeGrafter"/>
</dbReference>
<evidence type="ECO:0000256" key="14">
    <source>
        <dbReference type="SAM" id="MobiDB-lite"/>
    </source>
</evidence>
<feature type="region of interest" description="Disordered" evidence="14">
    <location>
        <begin position="176"/>
        <end position="206"/>
    </location>
</feature>
<accession>A0A6J8BJ26</accession>
<dbReference type="InterPro" id="IPR005821">
    <property type="entry name" value="Ion_trans_dom"/>
</dbReference>
<feature type="region of interest" description="Disordered" evidence="14">
    <location>
        <begin position="591"/>
        <end position="686"/>
    </location>
</feature>
<dbReference type="Proteomes" id="UP000507470">
    <property type="component" value="Unassembled WGS sequence"/>
</dbReference>
<feature type="compositionally biased region" description="Polar residues" evidence="14">
    <location>
        <begin position="948"/>
        <end position="958"/>
    </location>
</feature>
<dbReference type="InterPro" id="IPR050599">
    <property type="entry name" value="VDCC_alpha-1_subunit"/>
</dbReference>
<dbReference type="AlphaFoldDB" id="A0A6J8BJ26"/>
<evidence type="ECO:0000256" key="5">
    <source>
        <dbReference type="ARBA" id="ARBA00022692"/>
    </source>
</evidence>
<proteinExistence type="predicted"/>
<evidence type="ECO:0000256" key="12">
    <source>
        <dbReference type="ARBA" id="ARBA00023180"/>
    </source>
</evidence>
<keyword evidence="3" id="KW-0109">Calcium transport</keyword>
<dbReference type="GO" id="GO:0045202">
    <property type="term" value="C:synapse"/>
    <property type="evidence" value="ECO:0007669"/>
    <property type="project" value="GOC"/>
</dbReference>
<dbReference type="EMBL" id="CACVKT020003253">
    <property type="protein sequence ID" value="CAC5382659.1"/>
    <property type="molecule type" value="Genomic_DNA"/>
</dbReference>
<evidence type="ECO:0000256" key="11">
    <source>
        <dbReference type="ARBA" id="ARBA00023136"/>
    </source>
</evidence>
<keyword evidence="8" id="KW-0851">Voltage-gated channel</keyword>
<feature type="compositionally biased region" description="Low complexity" evidence="14">
    <location>
        <begin position="974"/>
        <end position="986"/>
    </location>
</feature>
<evidence type="ECO:0000256" key="9">
    <source>
        <dbReference type="ARBA" id="ARBA00022989"/>
    </source>
</evidence>
<feature type="transmembrane region" description="Helical" evidence="15">
    <location>
        <begin position="340"/>
        <end position="367"/>
    </location>
</feature>
<feature type="compositionally biased region" description="Polar residues" evidence="14">
    <location>
        <begin position="627"/>
        <end position="655"/>
    </location>
</feature>
<comment type="subcellular location">
    <subcellularLocation>
        <location evidence="1">Membrane</location>
        <topology evidence="1">Multi-pass membrane protein</topology>
    </subcellularLocation>
</comment>
<evidence type="ECO:0000256" key="15">
    <source>
        <dbReference type="SAM" id="Phobius"/>
    </source>
</evidence>
<dbReference type="Gene3D" id="1.20.120.350">
    <property type="entry name" value="Voltage-gated potassium channels. Chain C"/>
    <property type="match status" value="1"/>
</dbReference>
<keyword evidence="4" id="KW-0107">Calcium channel</keyword>
<evidence type="ECO:0000256" key="13">
    <source>
        <dbReference type="ARBA" id="ARBA00023303"/>
    </source>
</evidence>
<organism evidence="18 19">
    <name type="scientific">Mytilus coruscus</name>
    <name type="common">Sea mussel</name>
    <dbReference type="NCBI Taxonomy" id="42192"/>
    <lineage>
        <taxon>Eukaryota</taxon>
        <taxon>Metazoa</taxon>
        <taxon>Spiralia</taxon>
        <taxon>Lophotrochozoa</taxon>
        <taxon>Mollusca</taxon>
        <taxon>Bivalvia</taxon>
        <taxon>Autobranchia</taxon>
        <taxon>Pteriomorphia</taxon>
        <taxon>Mytilida</taxon>
        <taxon>Mytiloidea</taxon>
        <taxon>Mytilidae</taxon>
        <taxon>Mytilinae</taxon>
        <taxon>Mytilus</taxon>
    </lineage>
</organism>
<evidence type="ECO:0000256" key="10">
    <source>
        <dbReference type="ARBA" id="ARBA00023065"/>
    </source>
</evidence>
<evidence type="ECO:0000313" key="19">
    <source>
        <dbReference type="Proteomes" id="UP000507470"/>
    </source>
</evidence>
<protein>
    <submittedName>
        <fullName evidence="18">CACNA1B</fullName>
    </submittedName>
</protein>
<feature type="transmembrane region" description="Helical" evidence="15">
    <location>
        <begin position="240"/>
        <end position="259"/>
    </location>
</feature>
<evidence type="ECO:0000256" key="1">
    <source>
        <dbReference type="ARBA" id="ARBA00004141"/>
    </source>
</evidence>
<dbReference type="GO" id="GO:0007268">
    <property type="term" value="P:chemical synaptic transmission"/>
    <property type="evidence" value="ECO:0007669"/>
    <property type="project" value="TreeGrafter"/>
</dbReference>
<dbReference type="InterPro" id="IPR031649">
    <property type="entry name" value="GPHH_dom"/>
</dbReference>
<evidence type="ECO:0000256" key="2">
    <source>
        <dbReference type="ARBA" id="ARBA00022448"/>
    </source>
</evidence>
<evidence type="ECO:0000256" key="8">
    <source>
        <dbReference type="ARBA" id="ARBA00022882"/>
    </source>
</evidence>
<keyword evidence="2" id="KW-0813">Transport</keyword>
<keyword evidence="6" id="KW-0677">Repeat</keyword>
<feature type="domain" description="Voltage-dependent L-type calcium channel IQ-associated" evidence="17">
    <location>
        <begin position="472"/>
        <end position="511"/>
    </location>
</feature>
<feature type="region of interest" description="Disordered" evidence="14">
    <location>
        <begin position="1"/>
        <end position="31"/>
    </location>
</feature>
<dbReference type="GO" id="GO:0005891">
    <property type="term" value="C:voltage-gated calcium channel complex"/>
    <property type="evidence" value="ECO:0007669"/>
    <property type="project" value="TreeGrafter"/>
</dbReference>
<keyword evidence="5 15" id="KW-0812">Transmembrane</keyword>
<dbReference type="Gene3D" id="1.10.238.10">
    <property type="entry name" value="EF-hand"/>
    <property type="match status" value="1"/>
</dbReference>
<feature type="compositionally biased region" description="Basic and acidic residues" evidence="14">
    <location>
        <begin position="928"/>
        <end position="947"/>
    </location>
</feature>
<feature type="compositionally biased region" description="Acidic residues" evidence="14">
    <location>
        <begin position="1018"/>
        <end position="1027"/>
    </location>
</feature>
<evidence type="ECO:0000256" key="6">
    <source>
        <dbReference type="ARBA" id="ARBA00022737"/>
    </source>
</evidence>
<gene>
    <name evidence="18" type="ORF">MCOR_18465</name>
</gene>
<feature type="region of interest" description="Disordered" evidence="14">
    <location>
        <begin position="714"/>
        <end position="1027"/>
    </location>
</feature>
<feature type="compositionally biased region" description="Basic residues" evidence="14">
    <location>
        <begin position="1"/>
        <end position="12"/>
    </location>
</feature>
<keyword evidence="13" id="KW-0407">Ion channel</keyword>
<evidence type="ECO:0000259" key="16">
    <source>
        <dbReference type="Pfam" id="PF00520"/>
    </source>
</evidence>
<evidence type="ECO:0000256" key="7">
    <source>
        <dbReference type="ARBA" id="ARBA00022837"/>
    </source>
</evidence>
<dbReference type="Pfam" id="PF16905">
    <property type="entry name" value="GPHH"/>
    <property type="match status" value="1"/>
</dbReference>
<keyword evidence="12" id="KW-0325">Glycoprotein</keyword>
<feature type="compositionally biased region" description="Polar residues" evidence="14">
    <location>
        <begin position="905"/>
        <end position="922"/>
    </location>
</feature>
<dbReference type="FunFam" id="1.20.120.350:FF:000011">
    <property type="entry name" value="Voltage-dependent N-type calcium channel subunit alpha"/>
    <property type="match status" value="1"/>
</dbReference>
<dbReference type="GO" id="GO:0098703">
    <property type="term" value="P:calcium ion import across plasma membrane"/>
    <property type="evidence" value="ECO:0007669"/>
    <property type="project" value="TreeGrafter"/>
</dbReference>
<dbReference type="Pfam" id="PF00520">
    <property type="entry name" value="Ion_trans"/>
    <property type="match status" value="1"/>
</dbReference>
<sequence length="1027" mass="115585">MARRRAAAKKVRQLKEGTDGSDENNDDNDDDLLADMNIRNGYGRNYSGRCASFWQAEKKFKMNFPEGRPAAHFDTFPIALLTVFQASRHMAWNKKGAPRLLKRIASFRNILKLQQDEMLAAGNGNGGGTPGINICPPSPQNNEPDKTGNFPYKTQENIINQNNLVDKKTVAVNIDTQQTKTDKDSPNSDNSSLGLADEEKKKEAGGFGVPKPMLPYSSMFIFGPTNPVRRFCHFVVNLRYFDLFIMIVICASSIALATEEPVKEDAFRNKILNYFDYVFTVIIDMGIILHPGAYCRDLWNILDASVVICALVAFFFTILKNSMEATKEDHGPKQAYRMEMAIYYVVFFIVFPFFFVNIFVALIIITFQEQGESDLGDQDLDKNQVKRILSVLHQDTTHGKASWEDVQGIFELFRDPWNVFDFITVVGSIVDVLISLINIGVFGNIKLDSHTAITRHNNFRHFFQALMLLFRGRIQYTDMYDMLRNMEPPVGFGKKCPTRLAYRKLIRMNMPVYPDSTVHFTTTLFALIRESLGIKMSTKLNGFNLSVGKIYAGLMVAENWKAYKASQSKGGNYRMRPPSFFQRFMGKLTLDHSSDQSSEDDIDGHRHRKSMDRQDFSSGLKPEHASGQGQRNEASSRPGNKTPSVPTTPVSQRSPIHSMMPYHSPFGSPTNSPMSQRRSPSPRRNEFGFASAVSNLVDQAHSIAEMDRRKHYGFKADESLSLPNSPQQRKSRSLRRPPLQPQSNVIGSPLPSPQPLRRRDSVIYRSTSLETRSRSPSPSTTTPSQTPQAEYYGTANLTDRSRSPSPLSTPPKKQKQGRKLPPVPLPPALKPSTLNLSTPKLKDKNLPRVMPSPTIPQPPRSPGNINFPRLNQSPSHAPRNFPSSGSSNYNLHLGKFGKPEPYSPTERNNLNKPTVSVHSRTLPNIGRTNRDQDIWMREKSNIRHDPRSSSQSPDINKNSSDRTKILAGDFNEPSSSSIRGSGSRTSKTVPNGFKPKGRKKKAEKMEMRSDSNIPLNIDSDEDESDWC</sequence>
<name>A0A6J8BJ26_MYTCO</name>
<keyword evidence="9 15" id="KW-1133">Transmembrane helix</keyword>
<keyword evidence="11 15" id="KW-0472">Membrane</keyword>
<evidence type="ECO:0000313" key="18">
    <source>
        <dbReference type="EMBL" id="CAC5382659.1"/>
    </source>
</evidence>
<evidence type="ECO:0000256" key="3">
    <source>
        <dbReference type="ARBA" id="ARBA00022568"/>
    </source>
</evidence>
<dbReference type="OrthoDB" id="416585at2759"/>
<keyword evidence="19" id="KW-1185">Reference proteome</keyword>
<feature type="transmembrane region" description="Helical" evidence="15">
    <location>
        <begin position="298"/>
        <end position="319"/>
    </location>
</feature>
<evidence type="ECO:0000256" key="4">
    <source>
        <dbReference type="ARBA" id="ARBA00022673"/>
    </source>
</evidence>
<feature type="compositionally biased region" description="Low complexity" evidence="14">
    <location>
        <begin position="765"/>
        <end position="787"/>
    </location>
</feature>
<feature type="compositionally biased region" description="Polar residues" evidence="14">
    <location>
        <begin position="869"/>
        <end position="890"/>
    </location>
</feature>
<dbReference type="InterPro" id="IPR027359">
    <property type="entry name" value="Volt_channel_dom_sf"/>
</dbReference>
<keyword evidence="7" id="KW-0106">Calcium</keyword>
<dbReference type="PANTHER" id="PTHR45628:SF7">
    <property type="entry name" value="VOLTAGE-DEPENDENT CALCIUM CHANNEL TYPE A SUBUNIT ALPHA-1"/>
    <property type="match status" value="1"/>
</dbReference>
<reference evidence="18 19" key="1">
    <citation type="submission" date="2020-06" db="EMBL/GenBank/DDBJ databases">
        <authorList>
            <person name="Li R."/>
            <person name="Bekaert M."/>
        </authorList>
    </citation>
    <scope>NUCLEOTIDE SEQUENCE [LARGE SCALE GENOMIC DNA]</scope>
    <source>
        <strain evidence="19">wild</strain>
    </source>
</reference>
<keyword evidence="10" id="KW-0406">Ion transport</keyword>
<evidence type="ECO:0000259" key="17">
    <source>
        <dbReference type="Pfam" id="PF16905"/>
    </source>
</evidence>
<feature type="domain" description="Ion transport" evidence="16">
    <location>
        <begin position="239"/>
        <end position="316"/>
    </location>
</feature>
<dbReference type="PANTHER" id="PTHR45628">
    <property type="entry name" value="VOLTAGE-DEPENDENT CALCIUM CHANNEL TYPE A SUBUNIT ALPHA-1"/>
    <property type="match status" value="1"/>
</dbReference>
<feature type="compositionally biased region" description="Acidic residues" evidence="14">
    <location>
        <begin position="19"/>
        <end position="31"/>
    </location>
</feature>